<gene>
    <name evidence="6" type="ORF">F3087_39835</name>
</gene>
<accession>A0A5N0E189</accession>
<keyword evidence="4" id="KW-0503">Monooxygenase</keyword>
<dbReference type="InterPro" id="IPR050172">
    <property type="entry name" value="SsuD_RutA_monooxygenase"/>
</dbReference>
<dbReference type="InterPro" id="IPR019921">
    <property type="entry name" value="Lucif-like_OxRdtase_Rv2161c"/>
</dbReference>
<dbReference type="Proteomes" id="UP000323876">
    <property type="component" value="Unassembled WGS sequence"/>
</dbReference>
<evidence type="ECO:0000256" key="3">
    <source>
        <dbReference type="ARBA" id="ARBA00023002"/>
    </source>
</evidence>
<reference evidence="6 7" key="1">
    <citation type="submission" date="2019-09" db="EMBL/GenBank/DDBJ databases">
        <authorList>
            <person name="Wang X."/>
        </authorList>
    </citation>
    <scope>NUCLEOTIDE SEQUENCE [LARGE SCALE GENOMIC DNA]</scope>
    <source>
        <strain evidence="6 7">CICC 11023</strain>
    </source>
</reference>
<evidence type="ECO:0000256" key="4">
    <source>
        <dbReference type="ARBA" id="ARBA00023033"/>
    </source>
</evidence>
<evidence type="ECO:0000259" key="5">
    <source>
        <dbReference type="Pfam" id="PF00296"/>
    </source>
</evidence>
<evidence type="ECO:0000313" key="6">
    <source>
        <dbReference type="EMBL" id="KAA8881985.1"/>
    </source>
</evidence>
<dbReference type="Pfam" id="PF00296">
    <property type="entry name" value="Bac_luciferase"/>
    <property type="match status" value="1"/>
</dbReference>
<organism evidence="6 7">
    <name type="scientific">Nocardia colli</name>
    <dbReference type="NCBI Taxonomy" id="2545717"/>
    <lineage>
        <taxon>Bacteria</taxon>
        <taxon>Bacillati</taxon>
        <taxon>Actinomycetota</taxon>
        <taxon>Actinomycetes</taxon>
        <taxon>Mycobacteriales</taxon>
        <taxon>Nocardiaceae</taxon>
        <taxon>Nocardia</taxon>
    </lineage>
</organism>
<keyword evidence="3" id="KW-0560">Oxidoreductase</keyword>
<dbReference type="InterPro" id="IPR011251">
    <property type="entry name" value="Luciferase-like_dom"/>
</dbReference>
<dbReference type="OrthoDB" id="3206024at2"/>
<dbReference type="EMBL" id="VXLC01000030">
    <property type="protein sequence ID" value="KAA8881985.1"/>
    <property type="molecule type" value="Genomic_DNA"/>
</dbReference>
<dbReference type="GO" id="GO:0008726">
    <property type="term" value="F:alkanesulfonate monooxygenase activity"/>
    <property type="evidence" value="ECO:0007669"/>
    <property type="project" value="TreeGrafter"/>
</dbReference>
<evidence type="ECO:0000313" key="7">
    <source>
        <dbReference type="Proteomes" id="UP000323876"/>
    </source>
</evidence>
<keyword evidence="7" id="KW-1185">Reference proteome</keyword>
<dbReference type="GO" id="GO:0046306">
    <property type="term" value="P:alkanesulfonate catabolic process"/>
    <property type="evidence" value="ECO:0007669"/>
    <property type="project" value="TreeGrafter"/>
</dbReference>
<feature type="domain" description="Luciferase-like" evidence="5">
    <location>
        <begin position="22"/>
        <end position="215"/>
    </location>
</feature>
<name>A0A5N0E189_9NOCA</name>
<dbReference type="PANTHER" id="PTHR42847:SF4">
    <property type="entry name" value="ALKANESULFONATE MONOOXYGENASE-RELATED"/>
    <property type="match status" value="1"/>
</dbReference>
<proteinExistence type="predicted"/>
<protein>
    <submittedName>
        <fullName evidence="6">LLM class F420-dependent oxidoreductase</fullName>
    </submittedName>
</protein>
<keyword evidence="1" id="KW-0285">Flavoprotein</keyword>
<evidence type="ECO:0000256" key="1">
    <source>
        <dbReference type="ARBA" id="ARBA00022630"/>
    </source>
</evidence>
<sequence length="275" mass="29927">MEIGINTFVTDEGISGPKLGPALEERGFESLFLAEHSHIPASRETAYPGGGDLPRMYYRVEDPFVTLAAVAAVTERLILASGVTLLVQRDLIHTAKQIATLDRISNGRFVFGVGIGWNREEMANHGTDPRTRGALVDEQIEAIREIWTKDLAEYHGRFVDFDPIYAWPKPVQQPHPPIFIGGGDSAAKRAIRHGVGWVPLAVADPADIPAQLAQLDGHDLPISVLGANADPALLDAYAEAGIARVSLTLPTRPESETLHKLDEFAKIADQYLSRG</sequence>
<keyword evidence="2" id="KW-0288">FMN</keyword>
<dbReference type="Gene3D" id="3.20.20.30">
    <property type="entry name" value="Luciferase-like domain"/>
    <property type="match status" value="1"/>
</dbReference>
<dbReference type="InterPro" id="IPR036661">
    <property type="entry name" value="Luciferase-like_sf"/>
</dbReference>
<dbReference type="AlphaFoldDB" id="A0A5N0E189"/>
<dbReference type="SUPFAM" id="SSF51679">
    <property type="entry name" value="Bacterial luciferase-like"/>
    <property type="match status" value="1"/>
</dbReference>
<dbReference type="NCBIfam" id="TIGR03619">
    <property type="entry name" value="F420_Rv2161c"/>
    <property type="match status" value="1"/>
</dbReference>
<comment type="caution">
    <text evidence="6">The sequence shown here is derived from an EMBL/GenBank/DDBJ whole genome shotgun (WGS) entry which is preliminary data.</text>
</comment>
<dbReference type="RefSeq" id="WP_150407351.1">
    <property type="nucleotide sequence ID" value="NZ_VXLC01000030.1"/>
</dbReference>
<dbReference type="PANTHER" id="PTHR42847">
    <property type="entry name" value="ALKANESULFONATE MONOOXYGENASE"/>
    <property type="match status" value="1"/>
</dbReference>
<evidence type="ECO:0000256" key="2">
    <source>
        <dbReference type="ARBA" id="ARBA00022643"/>
    </source>
</evidence>